<dbReference type="AlphaFoldDB" id="A0A926URQ2"/>
<reference evidence="1" key="1">
    <citation type="journal article" date="2015" name="ISME J.">
        <title>Draft Genome Sequence of Streptomyces incarnatus NRRL8089, which Produces the Nucleoside Antibiotic Sinefungin.</title>
        <authorList>
            <person name="Oshima K."/>
            <person name="Hattori M."/>
            <person name="Shimizu H."/>
            <person name="Fukuda K."/>
            <person name="Nemoto M."/>
            <person name="Inagaki K."/>
            <person name="Tamura T."/>
        </authorList>
    </citation>
    <scope>NUCLEOTIDE SEQUENCE</scope>
    <source>
        <strain evidence="1">FACHB-1277</strain>
    </source>
</reference>
<keyword evidence="2" id="KW-1185">Reference proteome</keyword>
<dbReference type="Proteomes" id="UP000631421">
    <property type="component" value="Unassembled WGS sequence"/>
</dbReference>
<proteinExistence type="predicted"/>
<sequence length="106" mass="11819">MTRKLNKLLAVDANPDQNLDISIDDNPDQNLDISIDDNPEETLTLEQIVADELLDNIDWKAVKKAVLVGIQRKFIRWFVSGNASFVATNEIEAQSVALIEPEDQAA</sequence>
<comment type="caution">
    <text evidence="1">The sequence shown here is derived from an EMBL/GenBank/DDBJ whole genome shotgun (WGS) entry which is preliminary data.</text>
</comment>
<evidence type="ECO:0000313" key="1">
    <source>
        <dbReference type="EMBL" id="MBD2150030.1"/>
    </source>
</evidence>
<dbReference type="EMBL" id="JACJPY010000018">
    <property type="protein sequence ID" value="MBD2150030.1"/>
    <property type="molecule type" value="Genomic_DNA"/>
</dbReference>
<gene>
    <name evidence="1" type="ORF">H6F44_07825</name>
</gene>
<name>A0A926URQ2_9CYAN</name>
<organism evidence="1 2">
    <name type="scientific">Pseudanabaena cinerea FACHB-1277</name>
    <dbReference type="NCBI Taxonomy" id="2949581"/>
    <lineage>
        <taxon>Bacteria</taxon>
        <taxon>Bacillati</taxon>
        <taxon>Cyanobacteriota</taxon>
        <taxon>Cyanophyceae</taxon>
        <taxon>Pseudanabaenales</taxon>
        <taxon>Pseudanabaenaceae</taxon>
        <taxon>Pseudanabaena</taxon>
        <taxon>Pseudanabaena cinerea</taxon>
    </lineage>
</organism>
<protein>
    <submittedName>
        <fullName evidence="1">Uncharacterized protein</fullName>
    </submittedName>
</protein>
<accession>A0A926URQ2</accession>
<evidence type="ECO:0000313" key="2">
    <source>
        <dbReference type="Proteomes" id="UP000631421"/>
    </source>
</evidence>
<reference evidence="1" key="2">
    <citation type="submission" date="2020-08" db="EMBL/GenBank/DDBJ databases">
        <authorList>
            <person name="Chen M."/>
            <person name="Teng W."/>
            <person name="Zhao L."/>
            <person name="Hu C."/>
            <person name="Zhou Y."/>
            <person name="Han B."/>
            <person name="Song L."/>
            <person name="Shu W."/>
        </authorList>
    </citation>
    <scope>NUCLEOTIDE SEQUENCE</scope>
    <source>
        <strain evidence="1">FACHB-1277</strain>
    </source>
</reference>
<dbReference type="RefSeq" id="WP_190350401.1">
    <property type="nucleotide sequence ID" value="NZ_JACJPY010000018.1"/>
</dbReference>